<feature type="region of interest" description="Disordered" evidence="1">
    <location>
        <begin position="1"/>
        <end position="80"/>
    </location>
</feature>
<feature type="transmembrane region" description="Helical" evidence="2">
    <location>
        <begin position="445"/>
        <end position="468"/>
    </location>
</feature>
<name>A0A0D2WLK0_CAPO3</name>
<feature type="region of interest" description="Disordered" evidence="1">
    <location>
        <begin position="224"/>
        <end position="253"/>
    </location>
</feature>
<feature type="compositionally biased region" description="Polar residues" evidence="1">
    <location>
        <begin position="1"/>
        <end position="23"/>
    </location>
</feature>
<accession>A0A0D2WLK0</accession>
<evidence type="ECO:0000313" key="3">
    <source>
        <dbReference type="EMBL" id="KJE91470.1"/>
    </source>
</evidence>
<feature type="compositionally biased region" description="Low complexity" evidence="1">
    <location>
        <begin position="157"/>
        <end position="167"/>
    </location>
</feature>
<evidence type="ECO:0000256" key="1">
    <source>
        <dbReference type="SAM" id="MobiDB-lite"/>
    </source>
</evidence>
<keyword evidence="2" id="KW-1133">Transmembrane helix</keyword>
<feature type="region of interest" description="Disordered" evidence="1">
    <location>
        <begin position="143"/>
        <end position="173"/>
    </location>
</feature>
<evidence type="ECO:0000256" key="2">
    <source>
        <dbReference type="SAM" id="Phobius"/>
    </source>
</evidence>
<proteinExistence type="predicted"/>
<gene>
    <name evidence="3" type="ORF">CAOG_002601</name>
</gene>
<feature type="region of interest" description="Disordered" evidence="1">
    <location>
        <begin position="97"/>
        <end position="116"/>
    </location>
</feature>
<dbReference type="EMBL" id="KE346362">
    <property type="protein sequence ID" value="KJE91470.1"/>
    <property type="molecule type" value="Genomic_DNA"/>
</dbReference>
<dbReference type="PhylomeDB" id="A0A0D2WLK0"/>
<feature type="region of interest" description="Disordered" evidence="1">
    <location>
        <begin position="376"/>
        <end position="407"/>
    </location>
</feature>
<keyword evidence="4" id="KW-1185">Reference proteome</keyword>
<keyword evidence="2" id="KW-0472">Membrane</keyword>
<sequence length="502" mass="53274">MASSTLSSRAPTTPLTYRSQPHATSAAAMRTGSGITWQPSTPSSSRRSTTMTTMTTTTTTTTTHQLQRASGDGSAQLAPWPTDRTSLLLLLPPPSLQADRRSAAGSHSSPEESSLADVLGLAEHKQQSDPGSVAGWLNAQVRGAGEPSKTSKTTTLQGGQAASSSSGEEGESLPALWTRFNEASTLQSKQPAANANSPFALLLASLSDPARLVVPASAPSVASEAAEDAHAHPAHESFLPSLATPSRHVKKTPVAKNNKIDLAVSQQDDDKAIAEQLMKKRQSPSRSAIGTNATTVSETDIPSGIDYDAALKLTQELKTNITQYQAKMEADFKALQLMQTLTKAAPPPVSQPTTMSTLLDNLDSERTRLQEQLNQLDASFSESREKKAVKKPTERNDGLSSPLESKLDKMSAQQKETQHQLHKMADSTVNKVRAASARAAGRPGWPAWAILGFVVLLLAVLLQMLLLADTSGSSATNSRPLLDWTGLLRWLGAGELAGARPV</sequence>
<feature type="compositionally biased region" description="Basic and acidic residues" evidence="1">
    <location>
        <begin position="382"/>
        <end position="397"/>
    </location>
</feature>
<protein>
    <submittedName>
        <fullName evidence="3">Uncharacterized protein</fullName>
    </submittedName>
</protein>
<organism evidence="3 4">
    <name type="scientific">Capsaspora owczarzaki (strain ATCC 30864)</name>
    <dbReference type="NCBI Taxonomy" id="595528"/>
    <lineage>
        <taxon>Eukaryota</taxon>
        <taxon>Filasterea</taxon>
        <taxon>Capsaspora</taxon>
    </lineage>
</organism>
<evidence type="ECO:0000313" key="4">
    <source>
        <dbReference type="Proteomes" id="UP000008743"/>
    </source>
</evidence>
<dbReference type="InParanoid" id="A0A0D2WLK0"/>
<feature type="compositionally biased region" description="Low complexity" evidence="1">
    <location>
        <begin position="39"/>
        <end position="63"/>
    </location>
</feature>
<dbReference type="AlphaFoldDB" id="A0A0D2WLK0"/>
<dbReference type="RefSeq" id="XP_004349351.2">
    <property type="nucleotide sequence ID" value="XM_004349301.2"/>
</dbReference>
<reference evidence="4" key="1">
    <citation type="submission" date="2011-02" db="EMBL/GenBank/DDBJ databases">
        <title>The Genome Sequence of Capsaspora owczarzaki ATCC 30864.</title>
        <authorList>
            <person name="Russ C."/>
            <person name="Cuomo C."/>
            <person name="Burger G."/>
            <person name="Gray M.W."/>
            <person name="Holland P.W.H."/>
            <person name="King N."/>
            <person name="Lang F.B.F."/>
            <person name="Roger A.J."/>
            <person name="Ruiz-Trillo I."/>
            <person name="Young S.K."/>
            <person name="Zeng Q."/>
            <person name="Gargeya S."/>
            <person name="Alvarado L."/>
            <person name="Berlin A."/>
            <person name="Chapman S.B."/>
            <person name="Chen Z."/>
            <person name="Freedman E."/>
            <person name="Gellesch M."/>
            <person name="Goldberg J."/>
            <person name="Griggs A."/>
            <person name="Gujja S."/>
            <person name="Heilman E."/>
            <person name="Heiman D."/>
            <person name="Howarth C."/>
            <person name="Mehta T."/>
            <person name="Neiman D."/>
            <person name="Pearson M."/>
            <person name="Roberts A."/>
            <person name="Saif S."/>
            <person name="Shea T."/>
            <person name="Shenoy N."/>
            <person name="Sisk P."/>
            <person name="Stolte C."/>
            <person name="Sykes S."/>
            <person name="White J."/>
            <person name="Yandava C."/>
            <person name="Haas B."/>
            <person name="Nusbaum C."/>
            <person name="Birren B."/>
        </authorList>
    </citation>
    <scope>NUCLEOTIDE SEQUENCE</scope>
    <source>
        <strain evidence="4">ATCC 30864</strain>
    </source>
</reference>
<dbReference type="Proteomes" id="UP000008743">
    <property type="component" value="Unassembled WGS sequence"/>
</dbReference>
<keyword evidence="2" id="KW-0812">Transmembrane</keyword>